<evidence type="ECO:0008006" key="5">
    <source>
        <dbReference type="Google" id="ProtNLM"/>
    </source>
</evidence>
<dbReference type="Proteomes" id="UP001501470">
    <property type="component" value="Unassembled WGS sequence"/>
</dbReference>
<name>A0ABP4KBQ7_9ACTN</name>
<sequence length="179" mass="18432">MRRLAVTAATALLTAATLTGCGVLDKATDTPTPTGGAAAAASSAPTPTSTPTKSAAVVNLPDICTLLTKADVNRLTGQRVTLMTNEGGATSGARYCQWQLSSGQLDVTVNIETRDQFDVQNKDAKQVDGIGEAAYSLAGHLYVYADGKVVDVYATSASTDAANLKVEQRTAEAVLPKLA</sequence>
<feature type="chain" id="PRO_5047364001" description="DUF3558 domain-containing protein" evidence="2">
    <location>
        <begin position="21"/>
        <end position="179"/>
    </location>
</feature>
<keyword evidence="4" id="KW-1185">Reference proteome</keyword>
<reference evidence="4" key="1">
    <citation type="journal article" date="2019" name="Int. J. Syst. Evol. Microbiol.">
        <title>The Global Catalogue of Microorganisms (GCM) 10K type strain sequencing project: providing services to taxonomists for standard genome sequencing and annotation.</title>
        <authorList>
            <consortium name="The Broad Institute Genomics Platform"/>
            <consortium name="The Broad Institute Genome Sequencing Center for Infectious Disease"/>
            <person name="Wu L."/>
            <person name="Ma J."/>
        </authorList>
    </citation>
    <scope>NUCLEOTIDE SEQUENCE [LARGE SCALE GENOMIC DNA]</scope>
    <source>
        <strain evidence="4">JCM 15933</strain>
    </source>
</reference>
<gene>
    <name evidence="3" type="ORF">GCM10009827_008000</name>
</gene>
<dbReference type="RefSeq" id="WP_344499562.1">
    <property type="nucleotide sequence ID" value="NZ_BAAAQD010000001.1"/>
</dbReference>
<dbReference type="Pfam" id="PF12079">
    <property type="entry name" value="DUF3558"/>
    <property type="match status" value="1"/>
</dbReference>
<dbReference type="EMBL" id="BAAAQD010000001">
    <property type="protein sequence ID" value="GAA1500866.1"/>
    <property type="molecule type" value="Genomic_DNA"/>
</dbReference>
<proteinExistence type="predicted"/>
<evidence type="ECO:0000256" key="1">
    <source>
        <dbReference type="SAM" id="MobiDB-lite"/>
    </source>
</evidence>
<comment type="caution">
    <text evidence="3">The sequence shown here is derived from an EMBL/GenBank/DDBJ whole genome shotgun (WGS) entry which is preliminary data.</text>
</comment>
<keyword evidence="2" id="KW-0732">Signal</keyword>
<feature type="region of interest" description="Disordered" evidence="1">
    <location>
        <begin position="31"/>
        <end position="53"/>
    </location>
</feature>
<evidence type="ECO:0000313" key="3">
    <source>
        <dbReference type="EMBL" id="GAA1500866.1"/>
    </source>
</evidence>
<dbReference type="PROSITE" id="PS51257">
    <property type="entry name" value="PROKAR_LIPOPROTEIN"/>
    <property type="match status" value="1"/>
</dbReference>
<accession>A0ABP4KBQ7</accession>
<protein>
    <recommendedName>
        <fullName evidence="5">DUF3558 domain-containing protein</fullName>
    </recommendedName>
</protein>
<dbReference type="InterPro" id="IPR024520">
    <property type="entry name" value="DUF3558"/>
</dbReference>
<evidence type="ECO:0000256" key="2">
    <source>
        <dbReference type="SAM" id="SignalP"/>
    </source>
</evidence>
<organism evidence="3 4">
    <name type="scientific">Dactylosporangium maewongense</name>
    <dbReference type="NCBI Taxonomy" id="634393"/>
    <lineage>
        <taxon>Bacteria</taxon>
        <taxon>Bacillati</taxon>
        <taxon>Actinomycetota</taxon>
        <taxon>Actinomycetes</taxon>
        <taxon>Micromonosporales</taxon>
        <taxon>Micromonosporaceae</taxon>
        <taxon>Dactylosporangium</taxon>
    </lineage>
</organism>
<evidence type="ECO:0000313" key="4">
    <source>
        <dbReference type="Proteomes" id="UP001501470"/>
    </source>
</evidence>
<feature type="signal peptide" evidence="2">
    <location>
        <begin position="1"/>
        <end position="20"/>
    </location>
</feature>